<dbReference type="CAZy" id="GT2">
    <property type="family name" value="Glycosyltransferase Family 2"/>
</dbReference>
<name>Q3SHQ1_THIDA</name>
<dbReference type="PANTHER" id="PTHR43685">
    <property type="entry name" value="GLYCOSYLTRANSFERASE"/>
    <property type="match status" value="1"/>
</dbReference>
<dbReference type="STRING" id="292415.Tbd_1882"/>
<dbReference type="EMBL" id="CP000116">
    <property type="protein sequence ID" value="AAZ97835.1"/>
    <property type="molecule type" value="Genomic_DNA"/>
</dbReference>
<evidence type="ECO:0000313" key="2">
    <source>
        <dbReference type="EMBL" id="AAZ97835.1"/>
    </source>
</evidence>
<proteinExistence type="predicted"/>
<dbReference type="InterPro" id="IPR029044">
    <property type="entry name" value="Nucleotide-diphossugar_trans"/>
</dbReference>
<dbReference type="AlphaFoldDB" id="Q3SHQ1"/>
<feature type="domain" description="Glycosyltransferase 2-like" evidence="1">
    <location>
        <begin position="381"/>
        <end position="560"/>
    </location>
</feature>
<dbReference type="Gene3D" id="3.90.550.10">
    <property type="entry name" value="Spore Coat Polysaccharide Biosynthesis Protein SpsA, Chain A"/>
    <property type="match status" value="2"/>
</dbReference>
<dbReference type="Proteomes" id="UP000008291">
    <property type="component" value="Chromosome"/>
</dbReference>
<organism evidence="2 3">
    <name type="scientific">Thiobacillus denitrificans (strain ATCC 25259 / T1)</name>
    <dbReference type="NCBI Taxonomy" id="292415"/>
    <lineage>
        <taxon>Bacteria</taxon>
        <taxon>Pseudomonadati</taxon>
        <taxon>Pseudomonadota</taxon>
        <taxon>Betaproteobacteria</taxon>
        <taxon>Nitrosomonadales</taxon>
        <taxon>Thiobacillaceae</taxon>
        <taxon>Thiobacillus</taxon>
    </lineage>
</organism>
<dbReference type="KEGG" id="tbd:Tbd_1882"/>
<keyword evidence="3" id="KW-1185">Reference proteome</keyword>
<dbReference type="InterPro" id="IPR001173">
    <property type="entry name" value="Glyco_trans_2-like"/>
</dbReference>
<accession>Q3SHQ1</accession>
<evidence type="ECO:0000313" key="3">
    <source>
        <dbReference type="Proteomes" id="UP000008291"/>
    </source>
</evidence>
<feature type="domain" description="Glycosyltransferase 2-like" evidence="1">
    <location>
        <begin position="3"/>
        <end position="95"/>
    </location>
</feature>
<dbReference type="SUPFAM" id="SSF53448">
    <property type="entry name" value="Nucleotide-diphospho-sugar transferases"/>
    <property type="match status" value="2"/>
</dbReference>
<sequence length="819" mass="92710">MTCVDNYSTDATRSVVEQFAASHAFVEYRHQDRECRTAEESLQNALQYAEGEYVWSFGDDDRVVETALASLLPVLEGAGPALVLLNLVAQVEEARHGYFDAPYPTIAYARGLDLFRGFGLVSATTTISCLCFRRAGLSLAEWQRLSGISPIYSHSVAMMLAFHDRPAVVIPKPLVVYTANTLSEEYGRITRVASERRQLTLFSFTIGLIRLLTEASSRLGLPIETFHSFEEIELSKSNWQVKNSLLGFFIARMALEQISLGRKSRHAEEKFSRDQRQEILDFFERSPHPALMNIMLVALDLDRDRRGVLTTRAGRLLEDLRDSLEMNERAWFAVGRASPGEATRAAILYPKGRPFKFARGVPGDADGRPAKMEDQETIVLTILIPSYNRAPNLARQLRGLAEAGLGHEQDVEVLVAANASTDRTPAVARAAKHLLPNLRVLDYREFVDSAEENVNRAFPQVRGRYVWLLGDDDEIVVPTLHLLLNIVRSGGAADAYVFNQLNAREYEAGANLRRHKLIYNFELPGAIREECAFSECDYRDLVRRHGLTTAMALLSRYVLRKSAFVDSADYIAVSKIYSHVFGFMRALAGKRTVFVNYPLVARKTSEVGERFRTLTNKASQPAFWPWTTGLIRLARHAERAGLLGPGFLVEIAETHPDGSHFRLVDEMFLQVLRQMEHYVETGDPMQLQSVAEMEEFHGYFQNLAAKENLPLITMMTWHSRLDGLRQMQIAGCESGAVLLPKLALLARDLMEAKQYLLKRCIVRRDIGAMDRLFFFLIWKVRRNPWLYSVGRKLRTARSFGLGARLTQTYAQILHKELWP</sequence>
<dbReference type="PANTHER" id="PTHR43685:SF3">
    <property type="entry name" value="SLR2126 PROTEIN"/>
    <property type="match status" value="1"/>
</dbReference>
<protein>
    <recommendedName>
        <fullName evidence="1">Glycosyltransferase 2-like domain-containing protein</fullName>
    </recommendedName>
</protein>
<reference evidence="2 3" key="1">
    <citation type="journal article" date="2006" name="J. Bacteriol.">
        <title>The genome sequence of the obligately chemolithoautotrophic, facultatively anaerobic bacterium Thiobacillus denitrificans.</title>
        <authorList>
            <person name="Beller H.R."/>
            <person name="Chain P.S."/>
            <person name="Letain T.E."/>
            <person name="Chakicherla A."/>
            <person name="Larimer F.W."/>
            <person name="Richardson P.M."/>
            <person name="Coleman M.A."/>
            <person name="Wood A.P."/>
            <person name="Kelly D.P."/>
        </authorList>
    </citation>
    <scope>NUCLEOTIDE SEQUENCE [LARGE SCALE GENOMIC DNA]</scope>
    <source>
        <strain evidence="2 3">ATCC 25259</strain>
    </source>
</reference>
<dbReference type="Pfam" id="PF00535">
    <property type="entry name" value="Glycos_transf_2"/>
    <property type="match status" value="2"/>
</dbReference>
<dbReference type="eggNOG" id="COG1216">
    <property type="taxonomic scope" value="Bacteria"/>
</dbReference>
<gene>
    <name evidence="2" type="ordered locus">Tbd_1882</name>
</gene>
<dbReference type="HOGENOM" id="CLU_345097_0_0_4"/>
<evidence type="ECO:0000259" key="1">
    <source>
        <dbReference type="Pfam" id="PF00535"/>
    </source>
</evidence>
<dbReference type="CDD" id="cd00761">
    <property type="entry name" value="Glyco_tranf_GTA_type"/>
    <property type="match status" value="2"/>
</dbReference>
<dbReference type="InterPro" id="IPR050834">
    <property type="entry name" value="Glycosyltransf_2"/>
</dbReference>